<keyword evidence="13" id="KW-1185">Reference proteome</keyword>
<evidence type="ECO:0000256" key="8">
    <source>
        <dbReference type="ARBA" id="ARBA00083178"/>
    </source>
</evidence>
<evidence type="ECO:0000256" key="4">
    <source>
        <dbReference type="ARBA" id="ARBA00022989"/>
    </source>
</evidence>
<keyword evidence="3 10" id="KW-0812">Transmembrane</keyword>
<comment type="function">
    <text evidence="6">Efflux pump; part of the gene cluster that mediates the biosynthesis of dothistromin (DOTH), a polyketide toxin very similar in structure to the aflatoxin precursor, versicolorin B. One function of dotC may be to transport early-stage dothistromin biosynthetic intermediates from the cytoplasm into vacuoles, thereby affecting the rate of dothistromin production.</text>
</comment>
<dbReference type="Pfam" id="PF07690">
    <property type="entry name" value="MFS_1"/>
    <property type="match status" value="1"/>
</dbReference>
<feature type="transmembrane region" description="Helical" evidence="10">
    <location>
        <begin position="521"/>
        <end position="539"/>
    </location>
</feature>
<dbReference type="GO" id="GO:0022857">
    <property type="term" value="F:transmembrane transporter activity"/>
    <property type="evidence" value="ECO:0007669"/>
    <property type="project" value="InterPro"/>
</dbReference>
<dbReference type="InterPro" id="IPR036259">
    <property type="entry name" value="MFS_trans_sf"/>
</dbReference>
<feature type="transmembrane region" description="Helical" evidence="10">
    <location>
        <begin position="405"/>
        <end position="429"/>
    </location>
</feature>
<comment type="similarity">
    <text evidence="2">Belongs to the major facilitator superfamily. TCR/Tet family.</text>
</comment>
<dbReference type="InterPro" id="IPR011701">
    <property type="entry name" value="MFS"/>
</dbReference>
<feature type="transmembrane region" description="Helical" evidence="10">
    <location>
        <begin position="204"/>
        <end position="227"/>
    </location>
</feature>
<feature type="transmembrane region" description="Helical" evidence="10">
    <location>
        <begin position="239"/>
        <end position="259"/>
    </location>
</feature>
<evidence type="ECO:0000313" key="13">
    <source>
        <dbReference type="Proteomes" id="UP001166286"/>
    </source>
</evidence>
<dbReference type="FunFam" id="1.20.1720.10:FF:000014">
    <property type="entry name" value="MFS drug transporter, putative"/>
    <property type="match status" value="1"/>
</dbReference>
<dbReference type="PRINTS" id="PR01036">
    <property type="entry name" value="TCRTETB"/>
</dbReference>
<gene>
    <name evidence="12" type="ORF">JMJ35_006152</name>
</gene>
<dbReference type="PROSITE" id="PS50850">
    <property type="entry name" value="MFS"/>
    <property type="match status" value="1"/>
</dbReference>
<reference evidence="12" key="1">
    <citation type="submission" date="2023-03" db="EMBL/GenBank/DDBJ databases">
        <title>Complete genome of Cladonia borealis.</title>
        <authorList>
            <person name="Park H."/>
        </authorList>
    </citation>
    <scope>NUCLEOTIDE SEQUENCE</scope>
    <source>
        <strain evidence="12">ANT050790</strain>
    </source>
</reference>
<feature type="transmembrane region" description="Helical" evidence="10">
    <location>
        <begin position="49"/>
        <end position="73"/>
    </location>
</feature>
<comment type="subcellular location">
    <subcellularLocation>
        <location evidence="1">Vacuole membrane</location>
        <topology evidence="1">Multi-pass membrane protein</topology>
    </subcellularLocation>
</comment>
<dbReference type="Proteomes" id="UP001166286">
    <property type="component" value="Unassembled WGS sequence"/>
</dbReference>
<dbReference type="FunFam" id="1.20.1250.20:FF:000196">
    <property type="entry name" value="MFS toxin efflux pump (AflT)"/>
    <property type="match status" value="1"/>
</dbReference>
<feature type="transmembrane region" description="Helical" evidence="10">
    <location>
        <begin position="271"/>
        <end position="290"/>
    </location>
</feature>
<dbReference type="Gene3D" id="1.20.1720.10">
    <property type="entry name" value="Multidrug resistance protein D"/>
    <property type="match status" value="1"/>
</dbReference>
<dbReference type="AlphaFoldDB" id="A0AA39R0X5"/>
<feature type="transmembrane region" description="Helical" evidence="10">
    <location>
        <begin position="174"/>
        <end position="198"/>
    </location>
</feature>
<dbReference type="GO" id="GO:0005886">
    <property type="term" value="C:plasma membrane"/>
    <property type="evidence" value="ECO:0007669"/>
    <property type="project" value="TreeGrafter"/>
</dbReference>
<evidence type="ECO:0000256" key="9">
    <source>
        <dbReference type="SAM" id="MobiDB-lite"/>
    </source>
</evidence>
<dbReference type="CDD" id="cd17502">
    <property type="entry name" value="MFS_Azr1_MDR_like"/>
    <property type="match status" value="1"/>
</dbReference>
<dbReference type="GO" id="GO:0005774">
    <property type="term" value="C:vacuolar membrane"/>
    <property type="evidence" value="ECO:0007669"/>
    <property type="project" value="UniProtKB-SubCell"/>
</dbReference>
<protein>
    <recommendedName>
        <fullName evidence="7">Efflux pump dotC</fullName>
    </recommendedName>
    <alternativeName>
        <fullName evidence="8">Dothistromin biosynthesis protein C</fullName>
    </alternativeName>
</protein>
<feature type="transmembrane region" description="Helical" evidence="10">
    <location>
        <begin position="85"/>
        <end position="104"/>
    </location>
</feature>
<organism evidence="12 13">
    <name type="scientific">Cladonia borealis</name>
    <dbReference type="NCBI Taxonomy" id="184061"/>
    <lineage>
        <taxon>Eukaryota</taxon>
        <taxon>Fungi</taxon>
        <taxon>Dikarya</taxon>
        <taxon>Ascomycota</taxon>
        <taxon>Pezizomycotina</taxon>
        <taxon>Lecanoromycetes</taxon>
        <taxon>OSLEUM clade</taxon>
        <taxon>Lecanoromycetidae</taxon>
        <taxon>Lecanorales</taxon>
        <taxon>Lecanorineae</taxon>
        <taxon>Cladoniaceae</taxon>
        <taxon>Cladonia</taxon>
    </lineage>
</organism>
<keyword evidence="4 10" id="KW-1133">Transmembrane helix</keyword>
<dbReference type="PANTHER" id="PTHR23501">
    <property type="entry name" value="MAJOR FACILITATOR SUPERFAMILY"/>
    <property type="match status" value="1"/>
</dbReference>
<evidence type="ECO:0000313" key="12">
    <source>
        <dbReference type="EMBL" id="KAK0511579.1"/>
    </source>
</evidence>
<evidence type="ECO:0000259" key="11">
    <source>
        <dbReference type="PROSITE" id="PS50850"/>
    </source>
</evidence>
<evidence type="ECO:0000256" key="2">
    <source>
        <dbReference type="ARBA" id="ARBA00007520"/>
    </source>
</evidence>
<feature type="compositionally biased region" description="Low complexity" evidence="9">
    <location>
        <begin position="19"/>
        <end position="32"/>
    </location>
</feature>
<sequence length="560" mass="59923">MAEPTALAPTHTVDIEMLPMSSSKPPKSVTPSIDNSIAPPSPRSRLRTLLVLTALFLTLFISALNTTIVATALPTICSRLNSASGYAWIGGAYLLANGASAPIWAKLSDIWGRKPILLMAVGMYFATSILCAMSTNMKMLVAGRALQGTAGGGLILLVNIILSDMFSLRHRSLYFGLLELMWVIAAGIGPVLGGVFAQLLSWRWIFWIDLPVSGTSFLLLLIFLDVHNPRTRFSDGAKAIDWAGSLSILGLVIMLLLGLNFGGVTLPWDSPTVICLIVFGSLLSVVFAFSELKLAQHPLMPLRLFAKRTNVACLLVTFSQSFAVLANEYYLPLFFQSVKGASPVHSGVLLLPITVMAAVGALAAGIIIYKTGRYLELIWTGMALFTIGEGLLIKLNVDSSLPTIIIFQVIAGFGAGLLFQPPLIALQAVTSQKDIATATGTFSFIRSLSTSLAAVIGGVIFQNGMDIQGPRLRAAGLSSQSLKDLSGGSAAANVGSVLSMLSDPMQRLVVKEAFAWSLRNIWILCTCLIFCGLLFSLFIEKTALSEEHVETKTGLSKDNH</sequence>
<feature type="transmembrane region" description="Helical" evidence="10">
    <location>
        <begin position="350"/>
        <end position="369"/>
    </location>
</feature>
<keyword evidence="5 10" id="KW-0472">Membrane</keyword>
<evidence type="ECO:0000256" key="5">
    <source>
        <dbReference type="ARBA" id="ARBA00023136"/>
    </source>
</evidence>
<feature type="domain" description="Major facilitator superfamily (MFS) profile" evidence="11">
    <location>
        <begin position="51"/>
        <end position="544"/>
    </location>
</feature>
<evidence type="ECO:0000256" key="3">
    <source>
        <dbReference type="ARBA" id="ARBA00022692"/>
    </source>
</evidence>
<name>A0AA39R0X5_9LECA</name>
<evidence type="ECO:0000256" key="7">
    <source>
        <dbReference type="ARBA" id="ARBA00069956"/>
    </source>
</evidence>
<dbReference type="Gene3D" id="1.20.1250.20">
    <property type="entry name" value="MFS general substrate transporter like domains"/>
    <property type="match status" value="1"/>
</dbReference>
<evidence type="ECO:0000256" key="10">
    <source>
        <dbReference type="SAM" id="Phobius"/>
    </source>
</evidence>
<feature type="transmembrane region" description="Helical" evidence="10">
    <location>
        <begin position="311"/>
        <end position="330"/>
    </location>
</feature>
<dbReference type="InterPro" id="IPR020846">
    <property type="entry name" value="MFS_dom"/>
</dbReference>
<dbReference type="PANTHER" id="PTHR23501:SF158">
    <property type="entry name" value="TRANSPORTER, PUTATIVE (AFU_ORTHOLOGUE AFUA_5G14490)-RELATED"/>
    <property type="match status" value="1"/>
</dbReference>
<dbReference type="EMBL" id="JAFEKC020000013">
    <property type="protein sequence ID" value="KAK0511579.1"/>
    <property type="molecule type" value="Genomic_DNA"/>
</dbReference>
<dbReference type="SUPFAM" id="SSF103473">
    <property type="entry name" value="MFS general substrate transporter"/>
    <property type="match status" value="1"/>
</dbReference>
<feature type="region of interest" description="Disordered" evidence="9">
    <location>
        <begin position="18"/>
        <end position="38"/>
    </location>
</feature>
<proteinExistence type="inferred from homology"/>
<feature type="transmembrane region" description="Helical" evidence="10">
    <location>
        <begin position="116"/>
        <end position="135"/>
    </location>
</feature>
<evidence type="ECO:0000256" key="1">
    <source>
        <dbReference type="ARBA" id="ARBA00004128"/>
    </source>
</evidence>
<evidence type="ECO:0000256" key="6">
    <source>
        <dbReference type="ARBA" id="ARBA00057269"/>
    </source>
</evidence>
<comment type="caution">
    <text evidence="12">The sequence shown here is derived from an EMBL/GenBank/DDBJ whole genome shotgun (WGS) entry which is preliminary data.</text>
</comment>
<accession>A0AA39R0X5</accession>
<feature type="transmembrane region" description="Helical" evidence="10">
    <location>
        <begin position="141"/>
        <end position="162"/>
    </location>
</feature>
<feature type="transmembrane region" description="Helical" evidence="10">
    <location>
        <begin position="441"/>
        <end position="461"/>
    </location>
</feature>
<feature type="transmembrane region" description="Helical" evidence="10">
    <location>
        <begin position="374"/>
        <end position="393"/>
    </location>
</feature>